<evidence type="ECO:0000313" key="10">
    <source>
        <dbReference type="EMBL" id="QQX24071.1"/>
    </source>
</evidence>
<keyword evidence="5 8" id="KW-0472">Membrane</keyword>
<comment type="subcellular location">
    <subcellularLocation>
        <location evidence="8">Cell membrane</location>
        <topology evidence="8">Single-pass membrane protein</topology>
    </subcellularLocation>
    <text evidence="8">Colocalized with FtsZ to the nascent septal site.</text>
</comment>
<dbReference type="GeneID" id="62497181"/>
<keyword evidence="2 8" id="KW-0812">Transmembrane</keyword>
<dbReference type="KEGG" id="hspo:JGZ69_14745"/>
<dbReference type="EMBL" id="CP066701">
    <property type="protein sequence ID" value="QQX24071.1"/>
    <property type="molecule type" value="Genomic_DNA"/>
</dbReference>
<dbReference type="HAMAP" id="MF_00728">
    <property type="entry name" value="EzrA"/>
    <property type="match status" value="1"/>
</dbReference>
<dbReference type="GO" id="GO:0005886">
    <property type="term" value="C:plasma membrane"/>
    <property type="evidence" value="ECO:0007669"/>
    <property type="project" value="UniProtKB-SubCell"/>
</dbReference>
<evidence type="ECO:0000256" key="2">
    <source>
        <dbReference type="ARBA" id="ARBA00022692"/>
    </source>
</evidence>
<keyword evidence="3 8" id="KW-1133">Transmembrane helix</keyword>
<name>A0A150LER3_9BACI</name>
<proteinExistence type="inferred from homology"/>
<dbReference type="InterPro" id="IPR010379">
    <property type="entry name" value="EzrA"/>
</dbReference>
<evidence type="ECO:0000256" key="6">
    <source>
        <dbReference type="ARBA" id="ARBA00023210"/>
    </source>
</evidence>
<feature type="topological domain" description="Cytoplasmic" evidence="8">
    <location>
        <begin position="22"/>
        <end position="564"/>
    </location>
</feature>
<evidence type="ECO:0000313" key="12">
    <source>
        <dbReference type="Proteomes" id="UP000595512"/>
    </source>
</evidence>
<evidence type="ECO:0000256" key="4">
    <source>
        <dbReference type="ARBA" id="ARBA00023054"/>
    </source>
</evidence>
<dbReference type="OrthoDB" id="1654473at2"/>
<reference evidence="9 11" key="1">
    <citation type="submission" date="2016-01" db="EMBL/GenBank/DDBJ databases">
        <title>Genome Sequences of Twelve Sporeforming Bacillus Species Isolated from Foods.</title>
        <authorList>
            <person name="Berendsen E.M."/>
            <person name="Wells-Bennik M.H."/>
            <person name="Krawcyk A.O."/>
            <person name="De Jong A."/>
            <person name="Holsappel S."/>
            <person name="Eijlander R.T."/>
            <person name="Kuipers O.P."/>
        </authorList>
    </citation>
    <scope>NUCLEOTIDE SEQUENCE [LARGE SCALE GENOMIC DNA]</scope>
    <source>
        <strain evidence="9 11">B4102</strain>
    </source>
</reference>
<comment type="function">
    <text evidence="8">Negative regulator of FtsZ ring formation; modulates the frequency and position of FtsZ ring formation. Inhibits FtsZ ring formation at polar sites. Interacts either with FtsZ or with one of its binding partners to promote depolymerization.</text>
</comment>
<feature type="coiled-coil region" evidence="8">
    <location>
        <begin position="123"/>
        <end position="153"/>
    </location>
</feature>
<dbReference type="STRING" id="46224.B4102_1549"/>
<gene>
    <name evidence="8 10" type="primary">ezrA</name>
    <name evidence="9" type="ORF">B4102_1549</name>
    <name evidence="10" type="ORF">JGZ69_14745</name>
</gene>
<evidence type="ECO:0000256" key="7">
    <source>
        <dbReference type="ARBA" id="ARBA00023306"/>
    </source>
</evidence>
<keyword evidence="8" id="KW-1003">Cell membrane</keyword>
<evidence type="ECO:0000313" key="11">
    <source>
        <dbReference type="Proteomes" id="UP000075666"/>
    </source>
</evidence>
<evidence type="ECO:0000256" key="3">
    <source>
        <dbReference type="ARBA" id="ARBA00022989"/>
    </source>
</evidence>
<feature type="topological domain" description="Extracellular" evidence="8">
    <location>
        <begin position="1"/>
        <end position="2"/>
    </location>
</feature>
<dbReference type="GO" id="GO:0000921">
    <property type="term" value="P:septin ring assembly"/>
    <property type="evidence" value="ECO:0007669"/>
    <property type="project" value="InterPro"/>
</dbReference>
<keyword evidence="4 8" id="KW-0175">Coiled coil</keyword>
<evidence type="ECO:0000313" key="9">
    <source>
        <dbReference type="EMBL" id="KYD10764.1"/>
    </source>
</evidence>
<sequence>MVYVIGAIVIVLIFLVIGFITRKKYYKEIDKLEAWKIDIMNRPVVDELGKVKQLNMTGETEELFESWRKAWDDIVAVELPDIEDFLFDSEEFTDKFRFKKAKESNLKIETILTNVESKIETILAELRDLISSEEESRIEMEELSNKYKMIKKTLLIERHIYGKSIQNLEMKLDAISTKFHHFTELTENGDYLKGREVINVLKDEVQTLIEKVEKIPELITEVTTILPSQLNEIEEGHKEMKEQGFILDHLQIDKEIADLRKSLQTYEELLEKTDVDEVDSGIADLKEKIDILYVLLEKEVDAKHFIHKHHDETKNDLTLVKETNEKMKEETNFVKQSYQLLEGELEIPNSLDKQLGKLIKRFETLELKIADDSSAYTTLSDELTDIREAIEKVKEDQKEFTLHLQNLRKDELEAREKLTELKKKTSDALKIISKSNIPGLPNDFELFMEQVHENIQDVFKSLNEKPLNIKAIQTYLQEAINAVDALYDKTIELVETVVLVEKVIQYGNRYRARNPKVAEGLRQAEEYFRNYDYHLALEEAATAVEEVEPGALKNIEEMINQEVI</sequence>
<evidence type="ECO:0000256" key="8">
    <source>
        <dbReference type="HAMAP-Rule" id="MF_00728"/>
    </source>
</evidence>
<evidence type="ECO:0000256" key="1">
    <source>
        <dbReference type="ARBA" id="ARBA00022618"/>
    </source>
</evidence>
<dbReference type="Proteomes" id="UP000075666">
    <property type="component" value="Unassembled WGS sequence"/>
</dbReference>
<dbReference type="Proteomes" id="UP000595512">
    <property type="component" value="Chromosome"/>
</dbReference>
<dbReference type="EMBL" id="LQYN01000011">
    <property type="protein sequence ID" value="KYD10764.1"/>
    <property type="molecule type" value="Genomic_DNA"/>
</dbReference>
<dbReference type="Pfam" id="PF06160">
    <property type="entry name" value="EzrA"/>
    <property type="match status" value="1"/>
</dbReference>
<keyword evidence="7 8" id="KW-0131">Cell cycle</keyword>
<reference evidence="10 12" key="2">
    <citation type="submission" date="2020-12" db="EMBL/GenBank/DDBJ databases">
        <title>Taxonomic evaluation of the Bacillus sporothermodurans group of bacteria based on whole genome sequences.</title>
        <authorList>
            <person name="Fiedler G."/>
            <person name="Herbstmann A.-D."/>
            <person name="Doll E."/>
            <person name="Wenning M."/>
            <person name="Brinks E."/>
            <person name="Kabisch J."/>
            <person name="Breitenwieser F."/>
            <person name="Lappann M."/>
            <person name="Boehnlein C."/>
            <person name="Franz C."/>
        </authorList>
    </citation>
    <scope>NUCLEOTIDE SEQUENCE [LARGE SCALE GENOMIC DNA]</scope>
    <source>
        <strain evidence="10 12">DSM 10599</strain>
    </source>
</reference>
<accession>A0A150LER3</accession>
<dbReference type="PATRIC" id="fig|46224.3.peg.607"/>
<evidence type="ECO:0000256" key="5">
    <source>
        <dbReference type="ARBA" id="ARBA00023136"/>
    </source>
</evidence>
<organism evidence="9 11">
    <name type="scientific">Heyndrickxia sporothermodurans</name>
    <dbReference type="NCBI Taxonomy" id="46224"/>
    <lineage>
        <taxon>Bacteria</taxon>
        <taxon>Bacillati</taxon>
        <taxon>Bacillota</taxon>
        <taxon>Bacilli</taxon>
        <taxon>Bacillales</taxon>
        <taxon>Bacillaceae</taxon>
        <taxon>Heyndrickxia</taxon>
    </lineage>
</organism>
<dbReference type="GO" id="GO:0000917">
    <property type="term" value="P:division septum assembly"/>
    <property type="evidence" value="ECO:0007669"/>
    <property type="project" value="UniProtKB-KW"/>
</dbReference>
<dbReference type="GO" id="GO:0005940">
    <property type="term" value="C:septin ring"/>
    <property type="evidence" value="ECO:0007669"/>
    <property type="project" value="InterPro"/>
</dbReference>
<protein>
    <recommendedName>
        <fullName evidence="8">Septation ring formation regulator EzrA</fullName>
    </recommendedName>
</protein>
<keyword evidence="1 8" id="KW-0132">Cell division</keyword>
<comment type="similarity">
    <text evidence="8">Belongs to the EzrA family.</text>
</comment>
<keyword evidence="11" id="KW-1185">Reference proteome</keyword>
<dbReference type="NCBIfam" id="NF003413">
    <property type="entry name" value="PRK04778.1-7"/>
    <property type="match status" value="1"/>
</dbReference>
<keyword evidence="6 8" id="KW-0717">Septation</keyword>
<dbReference type="RefSeq" id="WP_066226869.1">
    <property type="nucleotide sequence ID" value="NZ_CP066701.1"/>
</dbReference>
<feature type="coiled-coil region" evidence="8">
    <location>
        <begin position="376"/>
        <end position="424"/>
    </location>
</feature>
<dbReference type="AlphaFoldDB" id="A0A150LER3"/>